<evidence type="ECO:0000313" key="6">
    <source>
        <dbReference type="Proteomes" id="UP000434223"/>
    </source>
</evidence>
<evidence type="ECO:0000313" key="3">
    <source>
        <dbReference type="EMBL" id="RGM03390.1"/>
    </source>
</evidence>
<dbReference type="Proteomes" id="UP000263014">
    <property type="component" value="Unassembled WGS sequence"/>
</dbReference>
<evidence type="ECO:0000313" key="1">
    <source>
        <dbReference type="EMBL" id="MUB66372.1"/>
    </source>
</evidence>
<dbReference type="RefSeq" id="WP_055650243.1">
    <property type="nucleotide sequence ID" value="NZ_CABJBJ010000033.1"/>
</dbReference>
<sequence length="310" mass="35376">MIKKDFIYEVIDRVRNRVGDTCELLIKTTPRNNGQHLTGIVFKKKEGVSPLVYLDKYYDQYVSDGMNMVEIVDEIARIQEDGGIQEMIGSGCLTDYEAVQSKIRLKLINYEANQARLETMPYIPFLDTAIVFYIEIDSDSMKLLTAAVEHHHLEIWGVGKERIYEDALCNMRTCYPVSIRPMMSVMEDFAERMGGGLDISMLRESIPRDRGFWVMTTETGLQGAATLLYGDGLKQFAELDGDDIVILPSSRHEVLLIPQRQVNGKYESFSHMVEMVNETEVSMEDRLSNSVYLYSREKDSITIAHRGPSL</sequence>
<dbReference type="EMBL" id="WNME01000025">
    <property type="protein sequence ID" value="MUB66372.1"/>
    <property type="molecule type" value="Genomic_DNA"/>
</dbReference>
<accession>A0A174SLU2</accession>
<reference evidence="4 5" key="1">
    <citation type="submission" date="2018-08" db="EMBL/GenBank/DDBJ databases">
        <title>A genome reference for cultivated species of the human gut microbiota.</title>
        <authorList>
            <person name="Zou Y."/>
            <person name="Xue W."/>
            <person name="Luo G."/>
        </authorList>
    </citation>
    <scope>NUCLEOTIDE SEQUENCE [LARGE SCALE GENOMIC DNA]</scope>
    <source>
        <strain evidence="3 4">TF05-11AC</strain>
        <strain evidence="2 5">TM09-12</strain>
    </source>
</reference>
<gene>
    <name evidence="3" type="ORF">DXC39_15305</name>
    <name evidence="2" type="ORF">DXD79_21295</name>
    <name evidence="1" type="ORF">GNE07_25465</name>
</gene>
<dbReference type="Proteomes" id="UP000261257">
    <property type="component" value="Unassembled WGS sequence"/>
</dbReference>
<dbReference type="EMBL" id="QSSQ01000014">
    <property type="protein sequence ID" value="RGM03390.1"/>
    <property type="molecule type" value="Genomic_DNA"/>
</dbReference>
<dbReference type="InterPro" id="IPR043743">
    <property type="entry name" value="DUF5688"/>
</dbReference>
<name>A0A174SLU2_9FIRM</name>
<dbReference type="AlphaFoldDB" id="A0A174SLU2"/>
<proteinExistence type="predicted"/>
<dbReference type="OrthoDB" id="1655031at2"/>
<organism evidence="3 4">
    <name type="scientific">Hungatella hathewayi</name>
    <dbReference type="NCBI Taxonomy" id="154046"/>
    <lineage>
        <taxon>Bacteria</taxon>
        <taxon>Bacillati</taxon>
        <taxon>Bacillota</taxon>
        <taxon>Clostridia</taxon>
        <taxon>Lachnospirales</taxon>
        <taxon>Lachnospiraceae</taxon>
        <taxon>Hungatella</taxon>
    </lineage>
</organism>
<protein>
    <submittedName>
        <fullName evidence="3">Uncharacterized protein</fullName>
    </submittedName>
</protein>
<comment type="caution">
    <text evidence="3">The sequence shown here is derived from an EMBL/GenBank/DDBJ whole genome shotgun (WGS) entry which is preliminary data.</text>
</comment>
<dbReference type="Proteomes" id="UP000434223">
    <property type="component" value="Unassembled WGS sequence"/>
</dbReference>
<evidence type="ECO:0000313" key="2">
    <source>
        <dbReference type="EMBL" id="RGJ00357.1"/>
    </source>
</evidence>
<dbReference type="Pfam" id="PF18941">
    <property type="entry name" value="DUF5688"/>
    <property type="match status" value="1"/>
</dbReference>
<evidence type="ECO:0000313" key="5">
    <source>
        <dbReference type="Proteomes" id="UP000263014"/>
    </source>
</evidence>
<reference evidence="1 6" key="2">
    <citation type="submission" date="2019-09" db="EMBL/GenBank/DDBJ databases">
        <title>Draft genome sequencing of Hungatella hathewayi 123Y-2.</title>
        <authorList>
            <person name="Lv Q."/>
            <person name="Li S."/>
        </authorList>
    </citation>
    <scope>NUCLEOTIDE SEQUENCE [LARGE SCALE GENOMIC DNA]</scope>
    <source>
        <strain evidence="1 6">123Y-2</strain>
    </source>
</reference>
<evidence type="ECO:0000313" key="4">
    <source>
        <dbReference type="Proteomes" id="UP000261257"/>
    </source>
</evidence>
<dbReference type="EMBL" id="QSON01000011">
    <property type="protein sequence ID" value="RGJ00357.1"/>
    <property type="molecule type" value="Genomic_DNA"/>
</dbReference>